<dbReference type="GeneID" id="17086250"/>
<gene>
    <name evidence="7" type="ORF">Gasu_50640</name>
</gene>
<dbReference type="eggNOG" id="KOG2029">
    <property type="taxonomic scope" value="Eukaryota"/>
</dbReference>
<dbReference type="InterPro" id="IPR052374">
    <property type="entry name" value="SERAC1"/>
</dbReference>
<keyword evidence="5" id="KW-0496">Mitochondrion</keyword>
<name>M2XUM5_GALSU</name>
<dbReference type="Proteomes" id="UP000030680">
    <property type="component" value="Unassembled WGS sequence"/>
</dbReference>
<organism evidence="7 8">
    <name type="scientific">Galdieria sulphuraria</name>
    <name type="common">Red alga</name>
    <dbReference type="NCBI Taxonomy" id="130081"/>
    <lineage>
        <taxon>Eukaryota</taxon>
        <taxon>Rhodophyta</taxon>
        <taxon>Bangiophyceae</taxon>
        <taxon>Galdieriales</taxon>
        <taxon>Galdieriaceae</taxon>
        <taxon>Galdieria</taxon>
    </lineage>
</organism>
<dbReference type="AlphaFoldDB" id="M2XUM5"/>
<keyword evidence="4" id="KW-0256">Endoplasmic reticulum</keyword>
<evidence type="ECO:0000313" key="7">
    <source>
        <dbReference type="EMBL" id="EME27333.1"/>
    </source>
</evidence>
<keyword evidence="8" id="KW-1185">Reference proteome</keyword>
<evidence type="ECO:0008006" key="9">
    <source>
        <dbReference type="Google" id="ProtNLM"/>
    </source>
</evidence>
<dbReference type="RefSeq" id="XP_005703853.1">
    <property type="nucleotide sequence ID" value="XM_005703796.1"/>
</dbReference>
<dbReference type="GO" id="GO:0005783">
    <property type="term" value="C:endoplasmic reticulum"/>
    <property type="evidence" value="ECO:0007669"/>
    <property type="project" value="UniProtKB-SubCell"/>
</dbReference>
<evidence type="ECO:0000256" key="6">
    <source>
        <dbReference type="ARBA" id="ARBA00023136"/>
    </source>
</evidence>
<evidence type="ECO:0000256" key="1">
    <source>
        <dbReference type="ARBA" id="ARBA00004173"/>
    </source>
</evidence>
<dbReference type="InterPro" id="IPR029058">
    <property type="entry name" value="AB_hydrolase_fold"/>
</dbReference>
<evidence type="ECO:0000313" key="8">
    <source>
        <dbReference type="Proteomes" id="UP000030680"/>
    </source>
</evidence>
<dbReference type="OrthoDB" id="5086500at2759"/>
<dbReference type="Gene3D" id="3.40.50.1820">
    <property type="entry name" value="alpha/beta hydrolase"/>
    <property type="match status" value="1"/>
</dbReference>
<dbReference type="GO" id="GO:0005739">
    <property type="term" value="C:mitochondrion"/>
    <property type="evidence" value="ECO:0007669"/>
    <property type="project" value="UniProtKB-SubCell"/>
</dbReference>
<accession>M2XUM5</accession>
<dbReference type="SUPFAM" id="SSF53474">
    <property type="entry name" value="alpha/beta-Hydrolases"/>
    <property type="match status" value="1"/>
</dbReference>
<keyword evidence="6" id="KW-0472">Membrane</keyword>
<dbReference type="GO" id="GO:0016020">
    <property type="term" value="C:membrane"/>
    <property type="evidence" value="ECO:0007669"/>
    <property type="project" value="UniProtKB-SubCell"/>
</dbReference>
<dbReference type="PANTHER" id="PTHR48182:SF2">
    <property type="entry name" value="PROTEIN SERAC1"/>
    <property type="match status" value="1"/>
</dbReference>
<sequence length="721" mass="82350">MLPTRVKVLVPLLFFGAAFAGKRVYDKRRKKEKWPLHERLEDSFKRIEDLPEILALRSNILSPVSDKVHRLELAKRYWQLVSVDAENNNSVDLVTIKKMRQGKLDDVQVFTSEWLNAVIGQQVSIYLTFLARERVGEYDTQQLACEALSTILAKSAFCKPENQKIRQKLGEAFSLEPMLLPELCLLPNLDPRLLEEASNAVYDADEERLVYGVNDKRNIILALGELWMTTIQRKESASSSHLGYPPIDDYGFSNPTSDWDPLTDPTMTLKSTRAMLRSMNDAVVKDKTAAFRIILSGGLSILKVLAETVTEEWWEPHSKDNMNLVLTEVARLVANLVSYREGTKIAVRLQWPQTLMDWLYHDEFCKSNDMLQLEVLRAIANMQSGRKWKYPNGIFLIYPTTRMRWEPQLDIVLVHGLLGGPLRTWRVAHAPNNNNNNNNNAVVEQEYYVSDDEHSNTAAFSEQDYHEKEEHEKLMVWPRDWLSKDIPNIRILSVSYDTSISAWRSYGLPLKHQAADLLEKLCDAGIGSRPCVIITHSYGGLVMKQAIVDAVHSMNDKYLCLVDSIRGLVFFSTPHLGSPIVGYLKRAIVGSTFRPSVAVNELYPGSTMLLELNEQFKRVVHSRWYDYSESNRSLHTRYLEVLSMGETNPTKLTQWSSQYITSLLVPMETANPGIGRFIPVKMADHLTVCKPSSVDDLRYQEVLKLVRRAMKDSSHVNSCDE</sequence>
<comment type="subcellular location">
    <subcellularLocation>
        <location evidence="2">Endoplasmic reticulum</location>
    </subcellularLocation>
    <subcellularLocation>
        <location evidence="3">Membrane</location>
    </subcellularLocation>
    <subcellularLocation>
        <location evidence="1">Mitochondrion</location>
    </subcellularLocation>
</comment>
<protein>
    <recommendedName>
        <fullName evidence="9">GPI inositol-deacylase</fullName>
    </recommendedName>
</protein>
<dbReference type="KEGG" id="gsl:Gasu_50640"/>
<proteinExistence type="predicted"/>
<dbReference type="Gramene" id="EME27333">
    <property type="protein sequence ID" value="EME27333"/>
    <property type="gene ID" value="Gasu_50640"/>
</dbReference>
<evidence type="ECO:0000256" key="4">
    <source>
        <dbReference type="ARBA" id="ARBA00022824"/>
    </source>
</evidence>
<evidence type="ECO:0000256" key="5">
    <source>
        <dbReference type="ARBA" id="ARBA00023128"/>
    </source>
</evidence>
<reference evidence="8" key="1">
    <citation type="journal article" date="2013" name="Science">
        <title>Gene transfer from bacteria and archaea facilitated evolution of an extremophilic eukaryote.</title>
        <authorList>
            <person name="Schonknecht G."/>
            <person name="Chen W.H."/>
            <person name="Ternes C.M."/>
            <person name="Barbier G.G."/>
            <person name="Shrestha R.P."/>
            <person name="Stanke M."/>
            <person name="Brautigam A."/>
            <person name="Baker B.J."/>
            <person name="Banfield J.F."/>
            <person name="Garavito R.M."/>
            <person name="Carr K."/>
            <person name="Wilkerson C."/>
            <person name="Rensing S.A."/>
            <person name="Gagneul D."/>
            <person name="Dickenson N.E."/>
            <person name="Oesterhelt C."/>
            <person name="Lercher M.J."/>
            <person name="Weber A.P."/>
        </authorList>
    </citation>
    <scope>NUCLEOTIDE SEQUENCE [LARGE SCALE GENOMIC DNA]</scope>
    <source>
        <strain evidence="8">074W</strain>
    </source>
</reference>
<dbReference type="PANTHER" id="PTHR48182">
    <property type="entry name" value="PROTEIN SERAC1"/>
    <property type="match status" value="1"/>
</dbReference>
<evidence type="ECO:0000256" key="3">
    <source>
        <dbReference type="ARBA" id="ARBA00004370"/>
    </source>
</evidence>
<dbReference type="EMBL" id="KB454533">
    <property type="protein sequence ID" value="EME27333.1"/>
    <property type="molecule type" value="Genomic_DNA"/>
</dbReference>
<evidence type="ECO:0000256" key="2">
    <source>
        <dbReference type="ARBA" id="ARBA00004240"/>
    </source>
</evidence>